<dbReference type="EMBL" id="SNTY01000017">
    <property type="protein sequence ID" value="TEU28512.1"/>
    <property type="molecule type" value="Genomic_DNA"/>
</dbReference>
<evidence type="ECO:0000313" key="2">
    <source>
        <dbReference type="EMBL" id="TEU28512.1"/>
    </source>
</evidence>
<reference evidence="2 3" key="1">
    <citation type="submission" date="2019-03" db="EMBL/GenBank/DDBJ databases">
        <title>Alkanindiges illinoisensis: a potential pathogenic isolated from ascites of a gastric cancer patient with abdominal metastasis.</title>
        <authorList>
            <person name="Hu X."/>
            <person name="Yang B."/>
            <person name="Yan X."/>
            <person name="Lin L."/>
            <person name="Zhao H."/>
            <person name="Zhou F."/>
            <person name="Su B."/>
            <person name="Chen J."/>
            <person name="Rui Y."/>
            <person name="Wang Q."/>
            <person name="Zheng L."/>
        </authorList>
    </citation>
    <scope>NUCLEOTIDE SEQUENCE [LARGE SCALE GENOMIC DNA]</scope>
    <source>
        <strain evidence="2 3">NFYY 23406</strain>
    </source>
</reference>
<protein>
    <submittedName>
        <fullName evidence="2">Uncharacterized protein</fullName>
    </submittedName>
</protein>
<accession>A0A4Y7XCZ0</accession>
<name>A0A4Y7XCZ0_9GAMM</name>
<keyword evidence="3" id="KW-1185">Reference proteome</keyword>
<dbReference type="OrthoDB" id="9842738at2"/>
<keyword evidence="1" id="KW-0732">Signal</keyword>
<gene>
    <name evidence="2" type="ORF">E2B99_05845</name>
</gene>
<proteinExistence type="predicted"/>
<comment type="caution">
    <text evidence="2">The sequence shown here is derived from an EMBL/GenBank/DDBJ whole genome shotgun (WGS) entry which is preliminary data.</text>
</comment>
<organism evidence="2 3">
    <name type="scientific">Alkanindiges illinoisensis</name>
    <dbReference type="NCBI Taxonomy" id="197183"/>
    <lineage>
        <taxon>Bacteria</taxon>
        <taxon>Pseudomonadati</taxon>
        <taxon>Pseudomonadota</taxon>
        <taxon>Gammaproteobacteria</taxon>
        <taxon>Moraxellales</taxon>
        <taxon>Moraxellaceae</taxon>
        <taxon>Alkanindiges</taxon>
    </lineage>
</organism>
<evidence type="ECO:0000313" key="3">
    <source>
        <dbReference type="Proteomes" id="UP000297834"/>
    </source>
</evidence>
<evidence type="ECO:0000256" key="1">
    <source>
        <dbReference type="SAM" id="SignalP"/>
    </source>
</evidence>
<dbReference type="RefSeq" id="WP_134244015.1">
    <property type="nucleotide sequence ID" value="NZ_SNTY01000017.1"/>
</dbReference>
<dbReference type="AlphaFoldDB" id="A0A4Y7XCZ0"/>
<sequence>MLKRFLFVASSLVLATSAAVAAPVEATLTGLDCSGDYCQLAFTANNKAQTAICADDTYCEEWSEQEAVPASVKAKTAKLTIESQHLEDLNANADVVTKIEF</sequence>
<feature type="chain" id="PRO_5021486824" evidence="1">
    <location>
        <begin position="22"/>
        <end position="101"/>
    </location>
</feature>
<feature type="signal peptide" evidence="1">
    <location>
        <begin position="1"/>
        <end position="21"/>
    </location>
</feature>
<dbReference type="Proteomes" id="UP000297834">
    <property type="component" value="Unassembled WGS sequence"/>
</dbReference>